<dbReference type="AlphaFoldDB" id="A0A6J4K186"/>
<dbReference type="EMBL" id="CADCTR010001376">
    <property type="protein sequence ID" value="CAA9293257.1"/>
    <property type="molecule type" value="Genomic_DNA"/>
</dbReference>
<organism evidence="1">
    <name type="scientific">uncultured Chloroflexia bacterium</name>
    <dbReference type="NCBI Taxonomy" id="1672391"/>
    <lineage>
        <taxon>Bacteria</taxon>
        <taxon>Bacillati</taxon>
        <taxon>Chloroflexota</taxon>
        <taxon>Chloroflexia</taxon>
        <taxon>environmental samples</taxon>
    </lineage>
</organism>
<sequence length="67" mass="7322">MKIPFSDPTPPTELAVVGENKDDPSLLLVMGTDGSYYAYSLADGDTRVVEPDDHWVVEPVPSPELFT</sequence>
<name>A0A6J4K186_9CHLR</name>
<accession>A0A6J4K186</accession>
<evidence type="ECO:0000313" key="1">
    <source>
        <dbReference type="EMBL" id="CAA9293257.1"/>
    </source>
</evidence>
<proteinExistence type="predicted"/>
<gene>
    <name evidence="1" type="ORF">AVDCRST_MAG93-4060</name>
</gene>
<protein>
    <submittedName>
        <fullName evidence="1">Uncharacterized protein</fullName>
    </submittedName>
</protein>
<reference evidence="1" key="1">
    <citation type="submission" date="2020-02" db="EMBL/GenBank/DDBJ databases">
        <authorList>
            <person name="Meier V. D."/>
        </authorList>
    </citation>
    <scope>NUCLEOTIDE SEQUENCE</scope>
    <source>
        <strain evidence="1">AVDCRST_MAG93</strain>
    </source>
</reference>